<accession>A0AAN1VZP1</accession>
<evidence type="ECO:0000256" key="4">
    <source>
        <dbReference type="ARBA" id="ARBA00022692"/>
    </source>
</evidence>
<sequence>MRLRLQRSVLPALLCLWSSVALCAERDPLNTEASLPLKPALRLGGAVGDPCADAAPRSTLNLFDVVNLALCNNPQTREVWASSRVQAAQVGVSKGSYFPAVSLSASGNRNSPGTNQRTLGLTLSYLLYDFGARAANLESARQLLAAASSTQDSTVQVVFLSAVQAYYQTQATQAALDATREAERAAKGSFDAAEARYLAGSATPADKLQAQTAYSQATLNRITAEGTQKKTGGTLANIIGLDANRSVTLAAANSETVPPDFDRDVNALIDEAKRQRPDLIAAEAQVKAAEASADAARAAGKPSISLTASTTQANSAGITSHGSSLGVNLSVPLFSGFAPTYRVRAAEAQVEAQQAQMERVRSQVALDVWNAYQNLITATQSLRTTADLLHSAEQSERVALGRYQAGVGSILDVLNAQSALASARQQRIQSMLDWNIGRATLAQAMGNLDGNLLQTLSPAAPEKALP</sequence>
<keyword evidence="3" id="KW-1134">Transmembrane beta strand</keyword>
<dbReference type="PIRSF" id="PIRSF001892">
    <property type="entry name" value="CyaE"/>
    <property type="match status" value="1"/>
</dbReference>
<gene>
    <name evidence="9" type="ORF">FGKAn22_13270</name>
</gene>
<evidence type="ECO:0000256" key="2">
    <source>
        <dbReference type="ARBA" id="ARBA00022448"/>
    </source>
</evidence>
<dbReference type="GO" id="GO:0015562">
    <property type="term" value="F:efflux transmembrane transporter activity"/>
    <property type="evidence" value="ECO:0007669"/>
    <property type="project" value="InterPro"/>
</dbReference>
<dbReference type="PANTHER" id="PTHR30026:SF21">
    <property type="entry name" value="SLR1270 PROTEIN"/>
    <property type="match status" value="1"/>
</dbReference>
<evidence type="ECO:0000256" key="3">
    <source>
        <dbReference type="ARBA" id="ARBA00022452"/>
    </source>
</evidence>
<dbReference type="InterPro" id="IPR003423">
    <property type="entry name" value="OMP_efflux"/>
</dbReference>
<feature type="chain" id="PRO_5042884576" description="Protein CyaE" evidence="8">
    <location>
        <begin position="24"/>
        <end position="466"/>
    </location>
</feature>
<dbReference type="SUPFAM" id="SSF56954">
    <property type="entry name" value="Outer membrane efflux proteins (OEP)"/>
    <property type="match status" value="1"/>
</dbReference>
<evidence type="ECO:0000256" key="6">
    <source>
        <dbReference type="ARBA" id="ARBA00023237"/>
    </source>
</evidence>
<reference evidence="9 10" key="1">
    <citation type="submission" date="2019-03" db="EMBL/GenBank/DDBJ databases">
        <title>Complete genome sequence of Ferrigenium kumadai strain An22, a microaerophilic iron-oxidizing bacterium isolated from a paddy field soil.</title>
        <authorList>
            <person name="Watanabe T."/>
            <person name="Asakawa S."/>
        </authorList>
    </citation>
    <scope>NUCLEOTIDE SEQUENCE [LARGE SCALE GENOMIC DNA]</scope>
    <source>
        <strain evidence="9 10">An22</strain>
    </source>
</reference>
<keyword evidence="7" id="KW-0354">Hemolysis</keyword>
<dbReference type="Gene3D" id="1.20.1600.10">
    <property type="entry name" value="Outer membrane efflux proteins (OEP)"/>
    <property type="match status" value="1"/>
</dbReference>
<keyword evidence="6 7" id="KW-0998">Cell outer membrane</keyword>
<keyword evidence="5 7" id="KW-0472">Membrane</keyword>
<dbReference type="Pfam" id="PF02321">
    <property type="entry name" value="OEP"/>
    <property type="match status" value="2"/>
</dbReference>
<dbReference type="KEGG" id="fku:FGKAn22_13270"/>
<evidence type="ECO:0000313" key="9">
    <source>
        <dbReference type="EMBL" id="BBI99634.1"/>
    </source>
</evidence>
<keyword evidence="8" id="KW-0732">Signal</keyword>
<evidence type="ECO:0000256" key="8">
    <source>
        <dbReference type="SAM" id="SignalP"/>
    </source>
</evidence>
<comment type="function">
    <text evidence="7">CyaE is necessary for transport of calmodulin-sensitive adenylate cyclase-hemolysin (cyclolysin).</text>
</comment>
<name>A0AAN1VZP1_9PROT</name>
<dbReference type="EMBL" id="AP019536">
    <property type="protein sequence ID" value="BBI99634.1"/>
    <property type="molecule type" value="Genomic_DNA"/>
</dbReference>
<dbReference type="InterPro" id="IPR028351">
    <property type="entry name" value="CyaE"/>
</dbReference>
<evidence type="ECO:0000256" key="5">
    <source>
        <dbReference type="ARBA" id="ARBA00023136"/>
    </source>
</evidence>
<comment type="similarity">
    <text evidence="1 7">Belongs to the outer membrane factor (OMF) (TC 1.B.17) family.</text>
</comment>
<dbReference type="GO" id="GO:0009279">
    <property type="term" value="C:cell outer membrane"/>
    <property type="evidence" value="ECO:0007669"/>
    <property type="project" value="UniProtKB-SubCell"/>
</dbReference>
<keyword evidence="10" id="KW-1185">Reference proteome</keyword>
<feature type="signal peptide" evidence="8">
    <location>
        <begin position="1"/>
        <end position="23"/>
    </location>
</feature>
<dbReference type="GO" id="GO:1990281">
    <property type="term" value="C:efflux pump complex"/>
    <property type="evidence" value="ECO:0007669"/>
    <property type="project" value="TreeGrafter"/>
</dbReference>
<keyword evidence="4" id="KW-0812">Transmembrane</keyword>
<dbReference type="InterPro" id="IPR051906">
    <property type="entry name" value="TolC-like"/>
</dbReference>
<organism evidence="9 10">
    <name type="scientific">Ferrigenium kumadai</name>
    <dbReference type="NCBI Taxonomy" id="1682490"/>
    <lineage>
        <taxon>Bacteria</taxon>
        <taxon>Pseudomonadati</taxon>
        <taxon>Pseudomonadota</taxon>
        <taxon>Betaproteobacteria</taxon>
        <taxon>Nitrosomonadales</taxon>
        <taxon>Gallionellaceae</taxon>
        <taxon>Ferrigenium</taxon>
    </lineage>
</organism>
<evidence type="ECO:0000256" key="1">
    <source>
        <dbReference type="ARBA" id="ARBA00007613"/>
    </source>
</evidence>
<protein>
    <recommendedName>
        <fullName evidence="7">Protein CyaE</fullName>
    </recommendedName>
</protein>
<evidence type="ECO:0000256" key="7">
    <source>
        <dbReference type="PIRNR" id="PIRNR001892"/>
    </source>
</evidence>
<dbReference type="Proteomes" id="UP001319121">
    <property type="component" value="Chromosome"/>
</dbReference>
<comment type="subcellular location">
    <subcellularLocation>
        <location evidence="7">Cell outer membrane</location>
        <topology evidence="7">Peripheral membrane protein</topology>
    </subcellularLocation>
</comment>
<dbReference type="PANTHER" id="PTHR30026">
    <property type="entry name" value="OUTER MEMBRANE PROTEIN TOLC"/>
    <property type="match status" value="1"/>
</dbReference>
<keyword evidence="7" id="KW-0204">Cytolysis</keyword>
<dbReference type="AlphaFoldDB" id="A0AAN1VZP1"/>
<dbReference type="RefSeq" id="WP_212784876.1">
    <property type="nucleotide sequence ID" value="NZ_AP019536.1"/>
</dbReference>
<dbReference type="GO" id="GO:0015288">
    <property type="term" value="F:porin activity"/>
    <property type="evidence" value="ECO:0007669"/>
    <property type="project" value="TreeGrafter"/>
</dbReference>
<dbReference type="GO" id="GO:0031640">
    <property type="term" value="P:killing of cells of another organism"/>
    <property type="evidence" value="ECO:0007669"/>
    <property type="project" value="UniProtKB-KW"/>
</dbReference>
<evidence type="ECO:0000313" key="10">
    <source>
        <dbReference type="Proteomes" id="UP001319121"/>
    </source>
</evidence>
<proteinExistence type="inferred from homology"/>
<keyword evidence="2 7" id="KW-0813">Transport</keyword>